<dbReference type="InterPro" id="IPR036163">
    <property type="entry name" value="HMA_dom_sf"/>
</dbReference>
<feature type="domain" description="HMA" evidence="1">
    <location>
        <begin position="2"/>
        <end position="68"/>
    </location>
</feature>
<dbReference type="SUPFAM" id="SSF55008">
    <property type="entry name" value="HMA, heavy metal-associated domain"/>
    <property type="match status" value="1"/>
</dbReference>
<dbReference type="Proteomes" id="UP000183275">
    <property type="component" value="Unassembled WGS sequence"/>
</dbReference>
<evidence type="ECO:0000313" key="2">
    <source>
        <dbReference type="EMBL" id="SEV79672.1"/>
    </source>
</evidence>
<dbReference type="RefSeq" id="WP_049991688.1">
    <property type="nucleotide sequence ID" value="NZ_FOIS01000001.1"/>
</dbReference>
<evidence type="ECO:0000313" key="3">
    <source>
        <dbReference type="Proteomes" id="UP000183275"/>
    </source>
</evidence>
<dbReference type="PROSITE" id="PS50846">
    <property type="entry name" value="HMA_2"/>
    <property type="match status" value="1"/>
</dbReference>
<gene>
    <name evidence="2" type="ORF">SAMN05216285_0007</name>
</gene>
<organism evidence="2 3">
    <name type="scientific">Natrinema salifodinae</name>
    <dbReference type="NCBI Taxonomy" id="1202768"/>
    <lineage>
        <taxon>Archaea</taxon>
        <taxon>Methanobacteriati</taxon>
        <taxon>Methanobacteriota</taxon>
        <taxon>Stenosarchaea group</taxon>
        <taxon>Halobacteria</taxon>
        <taxon>Halobacteriales</taxon>
        <taxon>Natrialbaceae</taxon>
        <taxon>Natrinema</taxon>
    </lineage>
</organism>
<reference evidence="3" key="1">
    <citation type="submission" date="2016-10" db="EMBL/GenBank/DDBJ databases">
        <authorList>
            <person name="Varghese N."/>
        </authorList>
    </citation>
    <scope>NUCLEOTIDE SEQUENCE [LARGE SCALE GENOMIC DNA]</scope>
    <source>
        <strain evidence="3">CGMCC 1.12284</strain>
    </source>
</reference>
<evidence type="ECO:0000259" key="1">
    <source>
        <dbReference type="PROSITE" id="PS50846"/>
    </source>
</evidence>
<sequence length="69" mass="7487">MEQTTLAVTDMSRTECEQTVTEALEALDGVASARADREADEVRVEHDESRIDRASLAGTIEDAGYTVEA</sequence>
<dbReference type="InterPro" id="IPR006121">
    <property type="entry name" value="HMA_dom"/>
</dbReference>
<dbReference type="OrthoDB" id="44171at2157"/>
<dbReference type="STRING" id="1202768.SAMN05216285_0007"/>
<dbReference type="AlphaFoldDB" id="A0A1I0LZ37"/>
<keyword evidence="3" id="KW-1185">Reference proteome</keyword>
<name>A0A1I0LZ37_9EURY</name>
<dbReference type="GO" id="GO:0046872">
    <property type="term" value="F:metal ion binding"/>
    <property type="evidence" value="ECO:0007669"/>
    <property type="project" value="InterPro"/>
</dbReference>
<dbReference type="Pfam" id="PF00403">
    <property type="entry name" value="HMA"/>
    <property type="match status" value="1"/>
</dbReference>
<protein>
    <submittedName>
        <fullName evidence="2">Copper chaperone</fullName>
    </submittedName>
</protein>
<dbReference type="eggNOG" id="arCOG02764">
    <property type="taxonomic scope" value="Archaea"/>
</dbReference>
<dbReference type="EMBL" id="FOIS01000001">
    <property type="protein sequence ID" value="SEV79672.1"/>
    <property type="molecule type" value="Genomic_DNA"/>
</dbReference>
<accession>A0A1I0LZ37</accession>
<dbReference type="Gene3D" id="3.30.70.100">
    <property type="match status" value="1"/>
</dbReference>
<proteinExistence type="predicted"/>
<dbReference type="CDD" id="cd00371">
    <property type="entry name" value="HMA"/>
    <property type="match status" value="1"/>
</dbReference>